<protein>
    <recommendedName>
        <fullName evidence="11">G-protein coupled receptors family 1 profile domain-containing protein</fullName>
    </recommendedName>
</protein>
<evidence type="ECO:0000313" key="13">
    <source>
        <dbReference type="Proteomes" id="UP000007110"/>
    </source>
</evidence>
<dbReference type="Pfam" id="PF00001">
    <property type="entry name" value="7tm_1"/>
    <property type="match status" value="1"/>
</dbReference>
<feature type="transmembrane region" description="Helical" evidence="10">
    <location>
        <begin position="150"/>
        <end position="172"/>
    </location>
</feature>
<dbReference type="CDD" id="cd00637">
    <property type="entry name" value="7tm_classA_rhodopsin-like"/>
    <property type="match status" value="1"/>
</dbReference>
<dbReference type="PANTHER" id="PTHR22752:SF14">
    <property type="entry name" value="G-PROTEIN COUPLED RECEPTORS FAMILY 1 PROFILE DOMAIN-CONTAINING PROTEIN"/>
    <property type="match status" value="1"/>
</dbReference>
<dbReference type="GO" id="GO:0004930">
    <property type="term" value="F:G protein-coupled receptor activity"/>
    <property type="evidence" value="ECO:0000318"/>
    <property type="project" value="GO_Central"/>
</dbReference>
<keyword evidence="6 10" id="KW-0472">Membrane</keyword>
<evidence type="ECO:0000256" key="8">
    <source>
        <dbReference type="ARBA" id="ARBA00023224"/>
    </source>
</evidence>
<evidence type="ECO:0000256" key="2">
    <source>
        <dbReference type="ARBA" id="ARBA00022475"/>
    </source>
</evidence>
<keyword evidence="8 9" id="KW-0807">Transducer</keyword>
<dbReference type="OrthoDB" id="6376512at2759"/>
<evidence type="ECO:0000256" key="9">
    <source>
        <dbReference type="RuleBase" id="RU000688"/>
    </source>
</evidence>
<reference evidence="13" key="1">
    <citation type="submission" date="2015-02" db="EMBL/GenBank/DDBJ databases">
        <title>Genome sequencing for Strongylocentrotus purpuratus.</title>
        <authorList>
            <person name="Murali S."/>
            <person name="Liu Y."/>
            <person name="Vee V."/>
            <person name="English A."/>
            <person name="Wang M."/>
            <person name="Skinner E."/>
            <person name="Han Y."/>
            <person name="Muzny D.M."/>
            <person name="Worley K.C."/>
            <person name="Gibbs R.A."/>
        </authorList>
    </citation>
    <scope>NUCLEOTIDE SEQUENCE</scope>
</reference>
<evidence type="ECO:0000256" key="5">
    <source>
        <dbReference type="ARBA" id="ARBA00023040"/>
    </source>
</evidence>
<evidence type="ECO:0000256" key="3">
    <source>
        <dbReference type="ARBA" id="ARBA00022692"/>
    </source>
</evidence>
<accession>A0A7M7P0J9</accession>
<organism evidence="12 13">
    <name type="scientific">Strongylocentrotus purpuratus</name>
    <name type="common">Purple sea urchin</name>
    <dbReference type="NCBI Taxonomy" id="7668"/>
    <lineage>
        <taxon>Eukaryota</taxon>
        <taxon>Metazoa</taxon>
        <taxon>Echinodermata</taxon>
        <taxon>Eleutherozoa</taxon>
        <taxon>Echinozoa</taxon>
        <taxon>Echinoidea</taxon>
        <taxon>Euechinoidea</taxon>
        <taxon>Echinacea</taxon>
        <taxon>Camarodonta</taxon>
        <taxon>Echinidea</taxon>
        <taxon>Strongylocentrotidae</taxon>
        <taxon>Strongylocentrotus</taxon>
    </lineage>
</organism>
<comment type="subcellular location">
    <subcellularLocation>
        <location evidence="1">Cell membrane</location>
        <topology evidence="1">Multi-pass membrane protein</topology>
    </subcellularLocation>
</comment>
<dbReference type="EnsemblMetazoa" id="XM_030987513">
    <property type="protein sequence ID" value="XP_030843373"/>
    <property type="gene ID" value="LOC115924734"/>
</dbReference>
<dbReference type="AlphaFoldDB" id="A0A7M7P0J9"/>
<evidence type="ECO:0000256" key="7">
    <source>
        <dbReference type="ARBA" id="ARBA00023170"/>
    </source>
</evidence>
<dbReference type="PRINTS" id="PR00237">
    <property type="entry name" value="GPCRRHODOPSN"/>
</dbReference>
<comment type="similarity">
    <text evidence="9">Belongs to the G-protein coupled receptor 1 family.</text>
</comment>
<dbReference type="GeneID" id="115924734"/>
<feature type="domain" description="G-protein coupled receptors family 1 profile" evidence="11">
    <location>
        <begin position="89"/>
        <end position="196"/>
    </location>
</feature>
<dbReference type="Gene3D" id="1.20.1070.10">
    <property type="entry name" value="Rhodopsin 7-helix transmembrane proteins"/>
    <property type="match status" value="1"/>
</dbReference>
<reference evidence="12" key="2">
    <citation type="submission" date="2021-01" db="UniProtKB">
        <authorList>
            <consortium name="EnsemblMetazoa"/>
        </authorList>
    </citation>
    <scope>IDENTIFICATION</scope>
</reference>
<keyword evidence="4 10" id="KW-1133">Transmembrane helix</keyword>
<evidence type="ECO:0000256" key="1">
    <source>
        <dbReference type="ARBA" id="ARBA00004651"/>
    </source>
</evidence>
<sequence>MDTTAPLSQGISATASPTFRLVGSTTNTTFDLRYSNMIDSTTSASHITFTNFSDFSPTSHASELPIPHLAERIIEALILTVICIVALSGNTLLWAVVLRHRSLKTASNALVLCLSAADLLVSTVSMPVTIVSISTGQWLFNDRLCKALGFISMCTFIGSVMSLGAISINRYVLIVHPSKFRRVYTKRNTAFFIIGE</sequence>
<name>A0A7M7P0J9_STRPU</name>
<evidence type="ECO:0000256" key="6">
    <source>
        <dbReference type="ARBA" id="ARBA00023136"/>
    </source>
</evidence>
<dbReference type="RefSeq" id="XP_030843373.1">
    <property type="nucleotide sequence ID" value="XM_030987513.1"/>
</dbReference>
<feature type="transmembrane region" description="Helical" evidence="10">
    <location>
        <begin position="73"/>
        <end position="97"/>
    </location>
</feature>
<dbReference type="Proteomes" id="UP000007110">
    <property type="component" value="Unassembled WGS sequence"/>
</dbReference>
<keyword evidence="13" id="KW-1185">Reference proteome</keyword>
<dbReference type="InterPro" id="IPR000276">
    <property type="entry name" value="GPCR_Rhodpsn"/>
</dbReference>
<dbReference type="PANTHER" id="PTHR22752">
    <property type="entry name" value="G PROTEIN-COUPLED RECEPTOR"/>
    <property type="match status" value="1"/>
</dbReference>
<dbReference type="GO" id="GO:0007186">
    <property type="term" value="P:G protein-coupled receptor signaling pathway"/>
    <property type="evidence" value="ECO:0000318"/>
    <property type="project" value="GO_Central"/>
</dbReference>
<dbReference type="InParanoid" id="A0A7M7P0J9"/>
<evidence type="ECO:0000256" key="10">
    <source>
        <dbReference type="SAM" id="Phobius"/>
    </source>
</evidence>
<evidence type="ECO:0000313" key="12">
    <source>
        <dbReference type="EnsemblMetazoa" id="XP_030843373"/>
    </source>
</evidence>
<proteinExistence type="inferred from homology"/>
<dbReference type="GO" id="GO:0005886">
    <property type="term" value="C:plasma membrane"/>
    <property type="evidence" value="ECO:0007669"/>
    <property type="project" value="UniProtKB-SubCell"/>
</dbReference>
<dbReference type="PROSITE" id="PS00237">
    <property type="entry name" value="G_PROTEIN_RECEP_F1_1"/>
    <property type="match status" value="1"/>
</dbReference>
<feature type="transmembrane region" description="Helical" evidence="10">
    <location>
        <begin position="109"/>
        <end position="130"/>
    </location>
</feature>
<keyword evidence="5 9" id="KW-0297">G-protein coupled receptor</keyword>
<dbReference type="InterPro" id="IPR017452">
    <property type="entry name" value="GPCR_Rhodpsn_7TM"/>
</dbReference>
<evidence type="ECO:0000256" key="4">
    <source>
        <dbReference type="ARBA" id="ARBA00022989"/>
    </source>
</evidence>
<dbReference type="PROSITE" id="PS50262">
    <property type="entry name" value="G_PROTEIN_RECEP_F1_2"/>
    <property type="match status" value="1"/>
</dbReference>
<dbReference type="OMA" id="NNTEMFD"/>
<dbReference type="KEGG" id="spu:115924734"/>
<dbReference type="SUPFAM" id="SSF81321">
    <property type="entry name" value="Family A G protein-coupled receptor-like"/>
    <property type="match status" value="1"/>
</dbReference>
<keyword evidence="3 9" id="KW-0812">Transmembrane</keyword>
<evidence type="ECO:0000259" key="11">
    <source>
        <dbReference type="PROSITE" id="PS50262"/>
    </source>
</evidence>
<keyword evidence="7 9" id="KW-0675">Receptor</keyword>
<keyword evidence="2" id="KW-1003">Cell membrane</keyword>